<organism evidence="1 2">
    <name type="scientific">Eretmocerus hayati</name>
    <dbReference type="NCBI Taxonomy" id="131215"/>
    <lineage>
        <taxon>Eukaryota</taxon>
        <taxon>Metazoa</taxon>
        <taxon>Ecdysozoa</taxon>
        <taxon>Arthropoda</taxon>
        <taxon>Hexapoda</taxon>
        <taxon>Insecta</taxon>
        <taxon>Pterygota</taxon>
        <taxon>Neoptera</taxon>
        <taxon>Endopterygota</taxon>
        <taxon>Hymenoptera</taxon>
        <taxon>Apocrita</taxon>
        <taxon>Proctotrupomorpha</taxon>
        <taxon>Chalcidoidea</taxon>
        <taxon>Aphelinidae</taxon>
        <taxon>Aphelininae</taxon>
        <taxon>Eretmocerus</taxon>
    </lineage>
</organism>
<evidence type="ECO:0000313" key="1">
    <source>
        <dbReference type="EMBL" id="KAJ8667348.1"/>
    </source>
</evidence>
<comment type="caution">
    <text evidence="1">The sequence shown here is derived from an EMBL/GenBank/DDBJ whole genome shotgun (WGS) entry which is preliminary data.</text>
</comment>
<dbReference type="EMBL" id="CM056744">
    <property type="protein sequence ID" value="KAJ8667348.1"/>
    <property type="molecule type" value="Genomic_DNA"/>
</dbReference>
<sequence>MKWSTSSSCSFILSLLVYYCSSTDIDVADLKDNVYIEASIENLSDFVREFHQSWFGIDNHGHPIKSLRHFYRLMSDIDTELGLFFQSFENSFVRNVDQDLYLTHVRKMKKVSMQIFIDLRRIIGNKYSARLGNIMEPHLQSFVNRTLEEYSKEDPIKIIHDVIYDHFLHEEIFSAKKVDNNEYIEDLCVPHMTPSQLINKLLQYYQLAIAGHYTSQIVLRELINQSTPDEIKNSMKKIEDDLKKHYNLAMQEYINIMPKFSRVLRTCHNDADHYAGRTLFHEVKLHNKLFVETCQKTYLGLSFSDKPQCDNLVGSEMCEDLKEGGNCAVSHTCKGKMHCSNLNRDKFVCLNKPSKSRRHISSLTVEESSNSNKICKESYFLTKKEFSQYLGAVKTKCTPCQCTCVANDLYYSTDMVTTDINANKVVTGARLEIINNTLIVRIQEGKLMSTGKIDRNSVHWLPANITNRKLLGQIPQEKISLTRIQLLRQGEILTGLGFADRKESSSESYIFLQAQSNKFDFWNGTVDLGSSQKHNASSAGITNQLQLTDKDIPTRKSNDIHQNSSSTYIKRNQSVRLTVSEINDGEQRTIPFIDGRDVYSAPPMPISGTGLYFRGKETDGGFIGIELITHNSLALENVDGLLNTNSIT</sequence>
<reference evidence="1" key="1">
    <citation type="submission" date="2023-04" db="EMBL/GenBank/DDBJ databases">
        <title>A chromosome-level genome assembly of the parasitoid wasp Eretmocerus hayati.</title>
        <authorList>
            <person name="Zhong Y."/>
            <person name="Liu S."/>
            <person name="Liu Y."/>
        </authorList>
    </citation>
    <scope>NUCLEOTIDE SEQUENCE</scope>
    <source>
        <strain evidence="1">ZJU_SS_LIU_2023</strain>
    </source>
</reference>
<protein>
    <submittedName>
        <fullName evidence="1">Uncharacterized protein</fullName>
    </submittedName>
</protein>
<accession>A0ACC2N8T5</accession>
<gene>
    <name evidence="1" type="ORF">QAD02_009010</name>
</gene>
<dbReference type="Proteomes" id="UP001239111">
    <property type="component" value="Chromosome 4"/>
</dbReference>
<proteinExistence type="predicted"/>
<name>A0ACC2N8T5_9HYME</name>
<evidence type="ECO:0000313" key="2">
    <source>
        <dbReference type="Proteomes" id="UP001239111"/>
    </source>
</evidence>
<keyword evidence="2" id="KW-1185">Reference proteome</keyword>